<dbReference type="GO" id="GO:0016020">
    <property type="term" value="C:membrane"/>
    <property type="evidence" value="ECO:0007669"/>
    <property type="project" value="UniProtKB-SubCell"/>
</dbReference>
<dbReference type="Gene3D" id="3.90.550.10">
    <property type="entry name" value="Spore Coat Polysaccharide Biosynthesis Protein SpsA, Chain A"/>
    <property type="match status" value="1"/>
</dbReference>
<comment type="function">
    <text evidence="1">Catalyzes the transfer of galactose onto proteins or lipids.</text>
</comment>
<comment type="caution">
    <text evidence="4">The sequence shown here is derived from an EMBL/GenBank/DDBJ whole genome shotgun (WGS) entry which is preliminary data.</text>
</comment>
<organism evidence="4 5">
    <name type="scientific">Meganyctiphanes norvegica</name>
    <name type="common">Northern krill</name>
    <name type="synonym">Thysanopoda norvegica</name>
    <dbReference type="NCBI Taxonomy" id="48144"/>
    <lineage>
        <taxon>Eukaryota</taxon>
        <taxon>Metazoa</taxon>
        <taxon>Ecdysozoa</taxon>
        <taxon>Arthropoda</taxon>
        <taxon>Crustacea</taxon>
        <taxon>Multicrustacea</taxon>
        <taxon>Malacostraca</taxon>
        <taxon>Eumalacostraca</taxon>
        <taxon>Eucarida</taxon>
        <taxon>Euphausiacea</taxon>
        <taxon>Euphausiidae</taxon>
        <taxon>Meganyctiphanes</taxon>
    </lineage>
</organism>
<keyword evidence="1" id="KW-0808">Transferase</keyword>
<sequence>LFFQMAVVQHNIVAQLGTTKPKSANQVVINGPKSWRAQFSQFKIEPLLIRNAPSVEITTALAENSRLAARTAYLIYKQSLPRQPQTMKNITKKMAAVRSQLLPQLPQSVIKSSSTHEGEDPSVLEVFDSLHDIHHRGVTTQPHHKMIKEEPSSDQKSLSIQRTKLSISESTIIKNLCKESNKENKDSLLYNMSSNIMNIIKCDNDRIDENIDYSITNQQIGITMNTTDTTVDFEKHNYLISTENSNEYIYSHEKQNVTLPRPTSTNVNREKLKRRFETEEDEKPNKKVCPEVPKHLLGHLDMSLEELEQVRMEDALVDLDWVLPGGRWTPQKDPQSPCQPRHRVAVVVPFRDRYHHLAIFLRWLHPILRRQQLSYTIYVVEQ</sequence>
<keyword evidence="1" id="KW-0464">Manganese</keyword>
<dbReference type="InterPro" id="IPR003859">
    <property type="entry name" value="Galactosyl_T"/>
</dbReference>
<gene>
    <name evidence="4" type="ORF">MNOR_LOCUS36518</name>
</gene>
<protein>
    <recommendedName>
        <fullName evidence="1">Beta-1,4-N-acetylgalactosaminyltransferase</fullName>
        <ecNumber evidence="1">2.4.1.-</ecNumber>
    </recommendedName>
    <alternativeName>
        <fullName evidence="1">Beta-4-GalNAcT</fullName>
    </alternativeName>
</protein>
<proteinExistence type="inferred from homology"/>
<evidence type="ECO:0000313" key="5">
    <source>
        <dbReference type="Proteomes" id="UP001497623"/>
    </source>
</evidence>
<feature type="non-terminal residue" evidence="4">
    <location>
        <position position="1"/>
    </location>
</feature>
<dbReference type="EMBL" id="CAXKWB010067208">
    <property type="protein sequence ID" value="CAL4190688.1"/>
    <property type="molecule type" value="Genomic_DNA"/>
</dbReference>
<dbReference type="EC" id="2.4.1.-" evidence="1"/>
<accession>A0AAV2SGR3</accession>
<comment type="cofactor">
    <cofactor evidence="1">
        <name>Mn(2+)</name>
        <dbReference type="ChEBI" id="CHEBI:29035"/>
    </cofactor>
</comment>
<evidence type="ECO:0000259" key="3">
    <source>
        <dbReference type="Pfam" id="PF13733"/>
    </source>
</evidence>
<reference evidence="4 5" key="1">
    <citation type="submission" date="2024-05" db="EMBL/GenBank/DDBJ databases">
        <authorList>
            <person name="Wallberg A."/>
        </authorList>
    </citation>
    <scope>NUCLEOTIDE SEQUENCE [LARGE SCALE GENOMIC DNA]</scope>
</reference>
<keyword evidence="1" id="KW-0735">Signal-anchor</keyword>
<evidence type="ECO:0000313" key="4">
    <source>
        <dbReference type="EMBL" id="CAL4190688.1"/>
    </source>
</evidence>
<evidence type="ECO:0000256" key="1">
    <source>
        <dbReference type="RuleBase" id="RU368121"/>
    </source>
</evidence>
<dbReference type="PANTHER" id="PTHR19300">
    <property type="entry name" value="BETA-1,4-GALACTOSYLTRANSFERASE"/>
    <property type="match status" value="1"/>
</dbReference>
<dbReference type="GO" id="GO:0005794">
    <property type="term" value="C:Golgi apparatus"/>
    <property type="evidence" value="ECO:0007669"/>
    <property type="project" value="TreeGrafter"/>
</dbReference>
<dbReference type="AlphaFoldDB" id="A0AAV2SGR3"/>
<keyword evidence="1" id="KW-0325">Glycoprotein</keyword>
<keyword evidence="1" id="KW-0328">Glycosyltransferase</keyword>
<feature type="non-terminal residue" evidence="4">
    <location>
        <position position="382"/>
    </location>
</feature>
<keyword evidence="1" id="KW-0479">Metal-binding</keyword>
<evidence type="ECO:0000256" key="2">
    <source>
        <dbReference type="SAM" id="MobiDB-lite"/>
    </source>
</evidence>
<dbReference type="SUPFAM" id="SSF53448">
    <property type="entry name" value="Nucleotide-diphospho-sugar transferases"/>
    <property type="match status" value="1"/>
</dbReference>
<dbReference type="InterPro" id="IPR027995">
    <property type="entry name" value="Galactosyl_T_N"/>
</dbReference>
<feature type="region of interest" description="Disordered" evidence="2">
    <location>
        <begin position="138"/>
        <end position="158"/>
    </location>
</feature>
<comment type="subcellular location">
    <subcellularLocation>
        <location evidence="1">Membrane</location>
        <topology evidence="1">Single-pass type II membrane protein</topology>
    </subcellularLocation>
</comment>
<dbReference type="Proteomes" id="UP001497623">
    <property type="component" value="Unassembled WGS sequence"/>
</dbReference>
<dbReference type="PANTHER" id="PTHR19300:SF57">
    <property type="entry name" value="BETA-1,4-N-ACETYLGALACTOSAMINYLTRANSFERASE"/>
    <property type="match status" value="1"/>
</dbReference>
<dbReference type="GO" id="GO:0046872">
    <property type="term" value="F:metal ion binding"/>
    <property type="evidence" value="ECO:0007669"/>
    <property type="project" value="UniProtKB-UniRule"/>
</dbReference>
<keyword evidence="1" id="KW-0812">Transmembrane</keyword>
<comment type="pathway">
    <text evidence="1">Protein modification; protein glycosylation.</text>
</comment>
<dbReference type="Pfam" id="PF13733">
    <property type="entry name" value="Glyco_transf_7N"/>
    <property type="match status" value="1"/>
</dbReference>
<dbReference type="GO" id="GO:0008378">
    <property type="term" value="F:galactosyltransferase activity"/>
    <property type="evidence" value="ECO:0007669"/>
    <property type="project" value="TreeGrafter"/>
</dbReference>
<name>A0AAV2SGR3_MEGNR</name>
<keyword evidence="5" id="KW-1185">Reference proteome</keyword>
<dbReference type="GO" id="GO:0005975">
    <property type="term" value="P:carbohydrate metabolic process"/>
    <property type="evidence" value="ECO:0007669"/>
    <property type="project" value="InterPro"/>
</dbReference>
<comment type="similarity">
    <text evidence="1">Belongs to the glycosyltransferase 7 family.</text>
</comment>
<feature type="domain" description="Galactosyltransferase N-terminal" evidence="3">
    <location>
        <begin position="289"/>
        <end position="382"/>
    </location>
</feature>
<dbReference type="InterPro" id="IPR029044">
    <property type="entry name" value="Nucleotide-diphossugar_trans"/>
</dbReference>